<evidence type="ECO:0000259" key="1">
    <source>
        <dbReference type="PROSITE" id="PS50943"/>
    </source>
</evidence>
<evidence type="ECO:0000313" key="3">
    <source>
        <dbReference type="Proteomes" id="UP001500218"/>
    </source>
</evidence>
<dbReference type="InterPro" id="IPR010982">
    <property type="entry name" value="Lambda_DNA-bd_dom_sf"/>
</dbReference>
<evidence type="ECO:0000313" key="2">
    <source>
        <dbReference type="EMBL" id="GAA1809254.1"/>
    </source>
</evidence>
<dbReference type="SMART" id="SM00530">
    <property type="entry name" value="HTH_XRE"/>
    <property type="match status" value="1"/>
</dbReference>
<accession>A0ABP4YAV0</accession>
<comment type="caution">
    <text evidence="2">The sequence shown here is derived from an EMBL/GenBank/DDBJ whole genome shotgun (WGS) entry which is preliminary data.</text>
</comment>
<dbReference type="Proteomes" id="UP001500218">
    <property type="component" value="Unassembled WGS sequence"/>
</dbReference>
<dbReference type="Pfam" id="PF01381">
    <property type="entry name" value="HTH_3"/>
    <property type="match status" value="1"/>
</dbReference>
<reference evidence="3" key="1">
    <citation type="journal article" date="2019" name="Int. J. Syst. Evol. Microbiol.">
        <title>The Global Catalogue of Microorganisms (GCM) 10K type strain sequencing project: providing services to taxonomists for standard genome sequencing and annotation.</title>
        <authorList>
            <consortium name="The Broad Institute Genomics Platform"/>
            <consortium name="The Broad Institute Genome Sequencing Center for Infectious Disease"/>
            <person name="Wu L."/>
            <person name="Ma J."/>
        </authorList>
    </citation>
    <scope>NUCLEOTIDE SEQUENCE [LARGE SCALE GENOMIC DNA]</scope>
    <source>
        <strain evidence="3">JCM 13250</strain>
    </source>
</reference>
<dbReference type="Gene3D" id="1.10.260.40">
    <property type="entry name" value="lambda repressor-like DNA-binding domains"/>
    <property type="match status" value="1"/>
</dbReference>
<dbReference type="RefSeq" id="WP_344132390.1">
    <property type="nucleotide sequence ID" value="NZ_BAAALT010000098.1"/>
</dbReference>
<protein>
    <recommendedName>
        <fullName evidence="1">HTH cro/C1-type domain-containing protein</fullName>
    </recommendedName>
</protein>
<name>A0ABP4YAV0_9ACTN</name>
<feature type="domain" description="HTH cro/C1-type" evidence="1">
    <location>
        <begin position="37"/>
        <end position="91"/>
    </location>
</feature>
<keyword evidence="3" id="KW-1185">Reference proteome</keyword>
<dbReference type="EMBL" id="BAAALT010000098">
    <property type="protein sequence ID" value="GAA1809254.1"/>
    <property type="molecule type" value="Genomic_DNA"/>
</dbReference>
<organism evidence="2 3">
    <name type="scientific">Luedemannella flava</name>
    <dbReference type="NCBI Taxonomy" id="349316"/>
    <lineage>
        <taxon>Bacteria</taxon>
        <taxon>Bacillati</taxon>
        <taxon>Actinomycetota</taxon>
        <taxon>Actinomycetes</taxon>
        <taxon>Micromonosporales</taxon>
        <taxon>Micromonosporaceae</taxon>
        <taxon>Luedemannella</taxon>
    </lineage>
</organism>
<proteinExistence type="predicted"/>
<dbReference type="CDD" id="cd00093">
    <property type="entry name" value="HTH_XRE"/>
    <property type="match status" value="1"/>
</dbReference>
<dbReference type="PROSITE" id="PS50943">
    <property type="entry name" value="HTH_CROC1"/>
    <property type="match status" value="1"/>
</dbReference>
<dbReference type="InterPro" id="IPR001387">
    <property type="entry name" value="Cro/C1-type_HTH"/>
</dbReference>
<gene>
    <name evidence="2" type="ORF">GCM10009682_33720</name>
</gene>
<sequence length="180" mass="20169">MAKWSTVPQFGPWRGLGDEELLKALPKLGDYPVAGLVRRGRRLADLSQRQLARLANVAPATVGKVEAGRIMPSLSLFQRMLAAAGLTLVVIDDAGRLVRPMGESDDVRDAAVRRYPSHLDTILDPEEGEWWGDIYGMARPPETFRRNRAERDAARERAEWWARPKKHLGLPEPPKPGSWT</sequence>
<dbReference type="SUPFAM" id="SSF47413">
    <property type="entry name" value="lambda repressor-like DNA-binding domains"/>
    <property type="match status" value="1"/>
</dbReference>